<sequence>MTVTVSPTVDEFPTFAQTLSWLRTGSLKCIWYLPDPKKRRLCSIPIDPGDNQWAKQSAESLSNASPQTKETLQLLADIAAQSCCYRCHRNKIRRSGLAKKLATRWRNELQLTLPLGNCLVAQCINLSGVSISNPTTPEYASKPSNQSINPFADVQIKFARLALSDSAFAPSPTDKQVIFERHRVFEGETLMSKLMEPIESEKSSIGSLYFYTHTKNTFCGMIKIGYTASTIESRMDFWAECGHGYPELLDSLYHVRHPKRVELLTHFELLEHWYRQGWCERHVQSHAEWFKIDVETASSVARHWAQWIERAEPYDRRGYLKPFWRDTVEFLNDYKLSLSAELMMQIQEIKEGSTKVLDFIDHSTLCTRREQVVKQQVVKQQVVKQQVVNQQVVKQQVVKQQVVNQQVVKQQVVNQQVVNQQVVKQQVVKQQNLRPSRAIVLKIQNGQTCTRRRNQPH</sequence>
<dbReference type="PANTHER" id="PTHR28094">
    <property type="entry name" value="MEIOTICALLY UP-REGULATED GENE 113 PROTEIN"/>
    <property type="match status" value="1"/>
</dbReference>
<evidence type="ECO:0000259" key="1">
    <source>
        <dbReference type="Pfam" id="PF10544"/>
    </source>
</evidence>
<accession>A0AAN6DX14</accession>
<name>A0AAN6DX14_9EURO</name>
<keyword evidence="3" id="KW-1185">Reference proteome</keyword>
<evidence type="ECO:0000313" key="3">
    <source>
        <dbReference type="Proteomes" id="UP001203852"/>
    </source>
</evidence>
<reference evidence="2" key="1">
    <citation type="journal article" date="2022" name="bioRxiv">
        <title>Deciphering the potential niche of two novel black yeast fungi from a biological soil crust based on their genomes, phenotypes, and melanin regulation.</title>
        <authorList>
            <consortium name="DOE Joint Genome Institute"/>
            <person name="Carr E.C."/>
            <person name="Barton Q."/>
            <person name="Grambo S."/>
            <person name="Sullivan M."/>
            <person name="Renfro C.M."/>
            <person name="Kuo A."/>
            <person name="Pangilinan J."/>
            <person name="Lipzen A."/>
            <person name="Keymanesh K."/>
            <person name="Savage E."/>
            <person name="Barry K."/>
            <person name="Grigoriev I.V."/>
            <person name="Riekhof W.R."/>
            <person name="Harris S.S."/>
        </authorList>
    </citation>
    <scope>NUCLEOTIDE SEQUENCE</scope>
    <source>
        <strain evidence="2">JF 03-4F</strain>
    </source>
</reference>
<dbReference type="PANTHER" id="PTHR28094:SF1">
    <property type="entry name" value="MEIOTICALLY UP-REGULATED GENE 113 PROTEIN"/>
    <property type="match status" value="1"/>
</dbReference>
<gene>
    <name evidence="2" type="ORF">EDD36DRAFT_253704</name>
</gene>
<protein>
    <recommendedName>
        <fullName evidence="1">Bacteriophage T5 Orf172 DNA-binding domain-containing protein</fullName>
    </recommendedName>
</protein>
<dbReference type="Proteomes" id="UP001203852">
    <property type="component" value="Unassembled WGS sequence"/>
</dbReference>
<dbReference type="AlphaFoldDB" id="A0AAN6DX14"/>
<dbReference type="Pfam" id="PF10544">
    <property type="entry name" value="T5orf172"/>
    <property type="match status" value="1"/>
</dbReference>
<comment type="caution">
    <text evidence="2">The sequence shown here is derived from an EMBL/GenBank/DDBJ whole genome shotgun (WGS) entry which is preliminary data.</text>
</comment>
<dbReference type="InterPro" id="IPR053006">
    <property type="entry name" value="Meiosis_regulatory"/>
</dbReference>
<evidence type="ECO:0000313" key="2">
    <source>
        <dbReference type="EMBL" id="KAI1613054.1"/>
    </source>
</evidence>
<dbReference type="InterPro" id="IPR018306">
    <property type="entry name" value="Phage_T5_Orf172_DNA-bd"/>
</dbReference>
<dbReference type="EMBL" id="MU404354">
    <property type="protein sequence ID" value="KAI1613054.1"/>
    <property type="molecule type" value="Genomic_DNA"/>
</dbReference>
<organism evidence="2 3">
    <name type="scientific">Exophiala viscosa</name>
    <dbReference type="NCBI Taxonomy" id="2486360"/>
    <lineage>
        <taxon>Eukaryota</taxon>
        <taxon>Fungi</taxon>
        <taxon>Dikarya</taxon>
        <taxon>Ascomycota</taxon>
        <taxon>Pezizomycotina</taxon>
        <taxon>Eurotiomycetes</taxon>
        <taxon>Chaetothyriomycetidae</taxon>
        <taxon>Chaetothyriales</taxon>
        <taxon>Herpotrichiellaceae</taxon>
        <taxon>Exophiala</taxon>
    </lineage>
</organism>
<feature type="domain" description="Bacteriophage T5 Orf172 DNA-binding" evidence="1">
    <location>
        <begin position="209"/>
        <end position="304"/>
    </location>
</feature>
<proteinExistence type="predicted"/>